<dbReference type="AlphaFoldDB" id="A0A0G1ESL6"/>
<gene>
    <name evidence="1" type="ORF">UV61_C0013G0001</name>
</gene>
<dbReference type="STRING" id="1618446.UV61_C0013G0001"/>
<proteinExistence type="predicted"/>
<protein>
    <submittedName>
        <fullName evidence="1">Uncharacterized protein</fullName>
    </submittedName>
</protein>
<accession>A0A0G1ESL6</accession>
<organism evidence="1 2">
    <name type="scientific">Candidatus Gottesmanbacteria bacterium GW2011_GWB1_43_11</name>
    <dbReference type="NCBI Taxonomy" id="1618446"/>
    <lineage>
        <taxon>Bacteria</taxon>
        <taxon>Candidatus Gottesmaniibacteriota</taxon>
    </lineage>
</organism>
<evidence type="ECO:0000313" key="2">
    <source>
        <dbReference type="Proteomes" id="UP000034050"/>
    </source>
</evidence>
<reference evidence="1 2" key="1">
    <citation type="journal article" date="2015" name="Nature">
        <title>rRNA introns, odd ribosomes, and small enigmatic genomes across a large radiation of phyla.</title>
        <authorList>
            <person name="Brown C.T."/>
            <person name="Hug L.A."/>
            <person name="Thomas B.C."/>
            <person name="Sharon I."/>
            <person name="Castelle C.J."/>
            <person name="Singh A."/>
            <person name="Wilkins M.J."/>
            <person name="Williams K.H."/>
            <person name="Banfield J.F."/>
        </authorList>
    </citation>
    <scope>NUCLEOTIDE SEQUENCE [LARGE SCALE GENOMIC DNA]</scope>
</reference>
<evidence type="ECO:0000313" key="1">
    <source>
        <dbReference type="EMBL" id="KKS86066.1"/>
    </source>
</evidence>
<sequence>MNEFQEVVVPKKVQVLSRIAAALTGHEQVVTRAEFKAGKVNPAFFGSAVDQSPNYTTDPAPKKRWVEIFDPRFKAALESHLVSRWALRLGIDPNGHMEVTRNPEAHNQVLVWTPPNNTGKRTSYKLEQNLPQNLLKHISSSYIPN</sequence>
<dbReference type="Proteomes" id="UP000034050">
    <property type="component" value="Unassembled WGS sequence"/>
</dbReference>
<dbReference type="EMBL" id="LCFD01000013">
    <property type="protein sequence ID" value="KKS86066.1"/>
    <property type="molecule type" value="Genomic_DNA"/>
</dbReference>
<name>A0A0G1ESL6_9BACT</name>
<comment type="caution">
    <text evidence="1">The sequence shown here is derived from an EMBL/GenBank/DDBJ whole genome shotgun (WGS) entry which is preliminary data.</text>
</comment>